<gene>
    <name evidence="2" type="ORF">H735_12720</name>
</gene>
<evidence type="ECO:0000313" key="2">
    <source>
        <dbReference type="EMBL" id="KIF52761.1"/>
    </source>
</evidence>
<reference evidence="2 3" key="1">
    <citation type="submission" date="2014-07" db="EMBL/GenBank/DDBJ databases">
        <title>Unique and conserved regions in Vibrio harveyi and related species in comparison with the shrimp pathogen Vibrio harveyi CAIM 1792.</title>
        <authorList>
            <person name="Espinoza-Valles I."/>
            <person name="Vora G."/>
            <person name="Leekitcharoenphon P."/>
            <person name="Ussery D."/>
            <person name="Hoj L."/>
            <person name="Gomez-Gil B."/>
        </authorList>
    </citation>
    <scope>NUCLEOTIDE SEQUENCE [LARGE SCALE GENOMIC DNA]</scope>
    <source>
        <strain evidence="3">CAIM 1854 / LMG 25443</strain>
    </source>
</reference>
<dbReference type="RefSeq" id="WP_020196786.1">
    <property type="nucleotide sequence ID" value="NZ_BAOH01000075.1"/>
</dbReference>
<dbReference type="InterPro" id="IPR002725">
    <property type="entry name" value="YgjP-like_metallopeptidase"/>
</dbReference>
<dbReference type="PANTHER" id="PTHR30399:SF1">
    <property type="entry name" value="UTP PYROPHOSPHATASE"/>
    <property type="match status" value="1"/>
</dbReference>
<sequence length="233" mass="27685">MPIYQYGTTEIEWVFKLDSKLAHHYITVERGKKVLLRGPDVPEEEQQALIRYRARWIKQRLAEVNQPLKEEIVTGSRAPYRGRTFYCEVIPAPDLSKVEISFTQSRFKILSPEGTYVSRNLFKAALERFYKHKAQEKIGARLRYWQKETGLEATTFRIKRFDARWANCTENNVLEFHPRCMEFSNKAMDYVIIHELCHTIEKSHNKNFWKLIAKHCPEWRVLHDEVEHSGMVL</sequence>
<name>A0A0C1ZHY2_9VIBR</name>
<dbReference type="PATRIC" id="fig|1229493.5.peg.1654"/>
<accession>A0A0C1ZHY2</accession>
<comment type="caution">
    <text evidence="2">The sequence shown here is derived from an EMBL/GenBank/DDBJ whole genome shotgun (WGS) entry which is preliminary data.</text>
</comment>
<feature type="domain" description="YgjP-like metallopeptidase" evidence="1">
    <location>
        <begin position="23"/>
        <end position="226"/>
    </location>
</feature>
<protein>
    <recommendedName>
        <fullName evidence="1">YgjP-like metallopeptidase domain-containing protein</fullName>
    </recommendedName>
</protein>
<evidence type="ECO:0000259" key="1">
    <source>
        <dbReference type="Pfam" id="PF01863"/>
    </source>
</evidence>
<dbReference type="PANTHER" id="PTHR30399">
    <property type="entry name" value="UNCHARACTERIZED PROTEIN YGJP"/>
    <property type="match status" value="1"/>
</dbReference>
<dbReference type="CDD" id="cd07344">
    <property type="entry name" value="M48_yhfN_like"/>
    <property type="match status" value="1"/>
</dbReference>
<dbReference type="EMBL" id="JPRD01000019">
    <property type="protein sequence ID" value="KIF52761.1"/>
    <property type="molecule type" value="Genomic_DNA"/>
</dbReference>
<evidence type="ECO:0000313" key="3">
    <source>
        <dbReference type="Proteomes" id="UP000031586"/>
    </source>
</evidence>
<dbReference type="Proteomes" id="UP000031586">
    <property type="component" value="Unassembled WGS sequence"/>
</dbReference>
<organism evidence="2 3">
    <name type="scientific">Vibrio owensii CAIM 1854 = LMG 25443</name>
    <dbReference type="NCBI Taxonomy" id="1229493"/>
    <lineage>
        <taxon>Bacteria</taxon>
        <taxon>Pseudomonadati</taxon>
        <taxon>Pseudomonadota</taxon>
        <taxon>Gammaproteobacteria</taxon>
        <taxon>Vibrionales</taxon>
        <taxon>Vibrionaceae</taxon>
        <taxon>Vibrio</taxon>
    </lineage>
</organism>
<dbReference type="Pfam" id="PF01863">
    <property type="entry name" value="YgjP-like"/>
    <property type="match status" value="1"/>
</dbReference>
<dbReference type="AlphaFoldDB" id="A0A0C1ZHY2"/>
<dbReference type="InterPro" id="IPR053136">
    <property type="entry name" value="UTP_pyrophosphatase-like"/>
</dbReference>
<proteinExistence type="predicted"/>
<dbReference type="Gene3D" id="3.30.2010.10">
    <property type="entry name" value="Metalloproteases ('zincins'), catalytic domain"/>
    <property type="match status" value="1"/>
</dbReference>